<dbReference type="EMBL" id="LR796699">
    <property type="protein sequence ID" value="CAB4160795.1"/>
    <property type="molecule type" value="Genomic_DNA"/>
</dbReference>
<organism evidence="2">
    <name type="scientific">uncultured Caudovirales phage</name>
    <dbReference type="NCBI Taxonomy" id="2100421"/>
    <lineage>
        <taxon>Viruses</taxon>
        <taxon>Duplodnaviria</taxon>
        <taxon>Heunggongvirae</taxon>
        <taxon>Uroviricota</taxon>
        <taxon>Caudoviricetes</taxon>
        <taxon>Peduoviridae</taxon>
        <taxon>Maltschvirus</taxon>
        <taxon>Maltschvirus maltsch</taxon>
    </lineage>
</organism>
<evidence type="ECO:0008006" key="3">
    <source>
        <dbReference type="Google" id="ProtNLM"/>
    </source>
</evidence>
<keyword evidence="1" id="KW-1133">Transmembrane helix</keyword>
<evidence type="ECO:0000313" key="2">
    <source>
        <dbReference type="EMBL" id="CAB4160795.1"/>
    </source>
</evidence>
<keyword evidence="1" id="KW-0472">Membrane</keyword>
<proteinExistence type="predicted"/>
<protein>
    <recommendedName>
        <fullName evidence="3">Holin of 3TMs, for gene-transfer release</fullName>
    </recommendedName>
</protein>
<evidence type="ECO:0000256" key="1">
    <source>
        <dbReference type="SAM" id="Phobius"/>
    </source>
</evidence>
<accession>A0A6J5NUS8</accession>
<feature type="transmembrane region" description="Helical" evidence="1">
    <location>
        <begin position="98"/>
        <end position="118"/>
    </location>
</feature>
<feature type="transmembrane region" description="Helical" evidence="1">
    <location>
        <begin position="74"/>
        <end position="92"/>
    </location>
</feature>
<name>A0A6J5NUS8_9CAUD</name>
<sequence length="123" mass="13203">MLIESIVGALLPVAVESGKQLITKWVGGVKPTTIDEQIKLEQAEVTRLEALAKLDTPIGTPSQWVIDLRASARYLGALIVIGVGISTLYVPVEEPVRTMALEAANIAFGFLFGSRIVAGWSKK</sequence>
<keyword evidence="1" id="KW-0812">Transmembrane</keyword>
<reference evidence="2" key="1">
    <citation type="submission" date="2020-04" db="EMBL/GenBank/DDBJ databases">
        <authorList>
            <person name="Chiriac C."/>
            <person name="Salcher M."/>
            <person name="Ghai R."/>
            <person name="Kavagutti S V."/>
        </authorList>
    </citation>
    <scope>NUCLEOTIDE SEQUENCE</scope>
</reference>
<gene>
    <name evidence="2" type="ORF">UFOVP766_13</name>
</gene>